<feature type="domain" description="PpiC" evidence="4">
    <location>
        <begin position="168"/>
        <end position="269"/>
    </location>
</feature>
<dbReference type="InterPro" id="IPR027304">
    <property type="entry name" value="Trigger_fact/SurA_dom_sf"/>
</dbReference>
<protein>
    <recommendedName>
        <fullName evidence="4">PpiC domain-containing protein</fullName>
    </recommendedName>
</protein>
<organism evidence="5 6">
    <name type="scientific">Turneriella parva (strain ATCC BAA-1111 / DSM 21527 / NCTC 11395 / H)</name>
    <name type="common">Leptospira parva</name>
    <dbReference type="NCBI Taxonomy" id="869212"/>
    <lineage>
        <taxon>Bacteria</taxon>
        <taxon>Pseudomonadati</taxon>
        <taxon>Spirochaetota</taxon>
        <taxon>Spirochaetia</taxon>
        <taxon>Leptospirales</taxon>
        <taxon>Leptospiraceae</taxon>
        <taxon>Turneriella</taxon>
    </lineage>
</organism>
<keyword evidence="2" id="KW-0697">Rotamase</keyword>
<dbReference type="Pfam" id="PF13624">
    <property type="entry name" value="SurA_N_3"/>
    <property type="match status" value="1"/>
</dbReference>
<evidence type="ECO:0000313" key="5">
    <source>
        <dbReference type="EMBL" id="AFM11262.1"/>
    </source>
</evidence>
<dbReference type="RefSeq" id="WP_014801780.1">
    <property type="nucleotide sequence ID" value="NC_018020.1"/>
</dbReference>
<accession>I4B1V5</accession>
<dbReference type="PANTHER" id="PTHR47637">
    <property type="entry name" value="CHAPERONE SURA"/>
    <property type="match status" value="1"/>
</dbReference>
<keyword evidence="2" id="KW-0413">Isomerase</keyword>
<dbReference type="Proteomes" id="UP000006048">
    <property type="component" value="Chromosome"/>
</dbReference>
<evidence type="ECO:0000259" key="4">
    <source>
        <dbReference type="PROSITE" id="PS50198"/>
    </source>
</evidence>
<gene>
    <name evidence="5" type="ordered locus">Turpa_0610</name>
</gene>
<dbReference type="AlphaFoldDB" id="I4B1V5"/>
<dbReference type="PROSITE" id="PS50198">
    <property type="entry name" value="PPIC_PPIASE_2"/>
    <property type="match status" value="1"/>
</dbReference>
<feature type="chain" id="PRO_5007918996" description="PpiC domain-containing protein" evidence="3">
    <location>
        <begin position="24"/>
        <end position="317"/>
    </location>
</feature>
<dbReference type="InterPro" id="IPR000297">
    <property type="entry name" value="PPIase_PpiC"/>
</dbReference>
<keyword evidence="6" id="KW-1185">Reference proteome</keyword>
<evidence type="ECO:0000256" key="2">
    <source>
        <dbReference type="PROSITE-ProRule" id="PRU00278"/>
    </source>
</evidence>
<sequence length="317" mass="35448">MRFAGLVFISLIFFVLTVSSAFAAVVLNDVIAVVANAPVTTIDLSQELDRLKRRKAPAKDKRGAKSQALDNLIGRAIIDVIAREESVTISPERINNAIKKEMDMRGILREEDFKKVIKRDTGMEFDDYKDELSRQLKTQQVMQLRVSVPNPTPSQVEEWYRQNKSRVGKKYTFRMIYIPVAGNELKVSNTMKAARAMGASSSAGFANAATKYSAHASRGRGGLMVDMRLDQVAQIDPILAGAINGTPMGTTSQIFVGSNGGYYCVRVESARAIGLDEVYDNVRAIIYSQNEQIEYGRWLKEQRKKVSVTIYLKDYQE</sequence>
<dbReference type="SUPFAM" id="SSF54534">
    <property type="entry name" value="FKBP-like"/>
    <property type="match status" value="1"/>
</dbReference>
<dbReference type="EMBL" id="CP002959">
    <property type="protein sequence ID" value="AFM11262.1"/>
    <property type="molecule type" value="Genomic_DNA"/>
</dbReference>
<evidence type="ECO:0000256" key="1">
    <source>
        <dbReference type="ARBA" id="ARBA00022729"/>
    </source>
</evidence>
<evidence type="ECO:0000313" key="6">
    <source>
        <dbReference type="Proteomes" id="UP000006048"/>
    </source>
</evidence>
<dbReference type="HOGENOM" id="CLU_806087_0_0_12"/>
<feature type="signal peptide" evidence="3">
    <location>
        <begin position="1"/>
        <end position="23"/>
    </location>
</feature>
<dbReference type="SUPFAM" id="SSF109998">
    <property type="entry name" value="Triger factor/SurA peptide-binding domain-like"/>
    <property type="match status" value="1"/>
</dbReference>
<dbReference type="STRING" id="869212.Turpa_0610"/>
<dbReference type="KEGG" id="tpx:Turpa_0610"/>
<keyword evidence="1 3" id="KW-0732">Signal</keyword>
<dbReference type="InterPro" id="IPR046357">
    <property type="entry name" value="PPIase_dom_sf"/>
</dbReference>
<evidence type="ECO:0000256" key="3">
    <source>
        <dbReference type="SAM" id="SignalP"/>
    </source>
</evidence>
<dbReference type="InterPro" id="IPR050280">
    <property type="entry name" value="OMP_Chaperone_SurA"/>
</dbReference>
<reference evidence="5 6" key="1">
    <citation type="submission" date="2012-06" db="EMBL/GenBank/DDBJ databases">
        <title>The complete chromosome of genome of Turneriella parva DSM 21527.</title>
        <authorList>
            <consortium name="US DOE Joint Genome Institute (JGI-PGF)"/>
            <person name="Lucas S."/>
            <person name="Han J."/>
            <person name="Lapidus A."/>
            <person name="Bruce D."/>
            <person name="Goodwin L."/>
            <person name="Pitluck S."/>
            <person name="Peters L."/>
            <person name="Kyrpides N."/>
            <person name="Mavromatis K."/>
            <person name="Ivanova N."/>
            <person name="Mikhailova N."/>
            <person name="Chertkov O."/>
            <person name="Detter J.C."/>
            <person name="Tapia R."/>
            <person name="Han C."/>
            <person name="Land M."/>
            <person name="Hauser L."/>
            <person name="Markowitz V."/>
            <person name="Cheng J.-F."/>
            <person name="Hugenholtz P."/>
            <person name="Woyke T."/>
            <person name="Wu D."/>
            <person name="Gronow S."/>
            <person name="Wellnitz S."/>
            <person name="Brambilla E."/>
            <person name="Klenk H.-P."/>
            <person name="Eisen J.A."/>
        </authorList>
    </citation>
    <scope>NUCLEOTIDE SEQUENCE [LARGE SCALE GENOMIC DNA]</scope>
    <source>
        <strain evidence="6">ATCC BAA-1111 / DSM 21527 / NCTC 11395 / H</strain>
    </source>
</reference>
<proteinExistence type="predicted"/>
<name>I4B1V5_TURPD</name>
<dbReference type="Gene3D" id="1.10.4030.10">
    <property type="entry name" value="Porin chaperone SurA, peptide-binding domain"/>
    <property type="match status" value="1"/>
</dbReference>
<dbReference type="Gene3D" id="3.10.50.40">
    <property type="match status" value="1"/>
</dbReference>
<dbReference type="GO" id="GO:0003755">
    <property type="term" value="F:peptidyl-prolyl cis-trans isomerase activity"/>
    <property type="evidence" value="ECO:0007669"/>
    <property type="project" value="UniProtKB-KW"/>
</dbReference>
<dbReference type="PANTHER" id="PTHR47637:SF1">
    <property type="entry name" value="CHAPERONE SURA"/>
    <property type="match status" value="1"/>
</dbReference>
<dbReference type="Pfam" id="PF13145">
    <property type="entry name" value="Rotamase_2"/>
    <property type="match status" value="1"/>
</dbReference>